<proteinExistence type="predicted"/>
<reference evidence="1" key="1">
    <citation type="submission" date="2022-08" db="EMBL/GenBank/DDBJ databases">
        <title>Alicyclobacillus dauci DSM2870, complete genome.</title>
        <authorList>
            <person name="Wang Q."/>
            <person name="Cai R."/>
            <person name="Wang Z."/>
        </authorList>
    </citation>
    <scope>NUCLEOTIDE SEQUENCE</scope>
    <source>
        <strain evidence="1">DSM 28700</strain>
    </source>
</reference>
<organism evidence="1 2">
    <name type="scientific">Alicyclobacillus dauci</name>
    <dbReference type="NCBI Taxonomy" id="1475485"/>
    <lineage>
        <taxon>Bacteria</taxon>
        <taxon>Bacillati</taxon>
        <taxon>Bacillota</taxon>
        <taxon>Bacilli</taxon>
        <taxon>Bacillales</taxon>
        <taxon>Alicyclobacillaceae</taxon>
        <taxon>Alicyclobacillus</taxon>
    </lineage>
</organism>
<dbReference type="RefSeq" id="WP_268043258.1">
    <property type="nucleotide sequence ID" value="NZ_CP104064.1"/>
</dbReference>
<sequence length="156" mass="17934">MRTLALDSLFDEVESRVREQQEQDEWEALAKEHFPLLCEELFSKVETLLKPLQSRLAKYADASIERVWSLTRVENSLKVSFAGHELEFRPIGIEAKQRGDRFTVQILRKNEDLVGRYAPITTGTVEMQLGVLGHSAVTENLDDRHLIQLLLAELME</sequence>
<evidence type="ECO:0000313" key="2">
    <source>
        <dbReference type="Proteomes" id="UP001164803"/>
    </source>
</evidence>
<accession>A0ABY6YZS6</accession>
<dbReference type="EMBL" id="CP104064">
    <property type="protein sequence ID" value="WAH35964.1"/>
    <property type="molecule type" value="Genomic_DNA"/>
</dbReference>
<name>A0ABY6YZS6_9BACL</name>
<dbReference type="Proteomes" id="UP001164803">
    <property type="component" value="Chromosome"/>
</dbReference>
<keyword evidence="2" id="KW-1185">Reference proteome</keyword>
<gene>
    <name evidence="1" type="ORF">NZD86_17085</name>
</gene>
<protein>
    <submittedName>
        <fullName evidence="1">Uncharacterized protein</fullName>
    </submittedName>
</protein>
<evidence type="ECO:0000313" key="1">
    <source>
        <dbReference type="EMBL" id="WAH35964.1"/>
    </source>
</evidence>